<reference evidence="2 3" key="1">
    <citation type="journal article" date="2013" name="BMC Genomics">
        <title>The miniature genome of a carnivorous plant Genlisea aurea contains a low number of genes and short non-coding sequences.</title>
        <authorList>
            <person name="Leushkin E.V."/>
            <person name="Sutormin R.A."/>
            <person name="Nabieva E.R."/>
            <person name="Penin A.A."/>
            <person name="Kondrashov A.S."/>
            <person name="Logacheva M.D."/>
        </authorList>
    </citation>
    <scope>NUCLEOTIDE SEQUENCE [LARGE SCALE GENOMIC DNA]</scope>
</reference>
<evidence type="ECO:0000256" key="1">
    <source>
        <dbReference type="SAM" id="MobiDB-lite"/>
    </source>
</evidence>
<name>S8CNX6_9LAMI</name>
<feature type="region of interest" description="Disordered" evidence="1">
    <location>
        <begin position="136"/>
        <end position="192"/>
    </location>
</feature>
<evidence type="ECO:0000313" key="3">
    <source>
        <dbReference type="Proteomes" id="UP000015453"/>
    </source>
</evidence>
<feature type="region of interest" description="Disordered" evidence="1">
    <location>
        <begin position="20"/>
        <end position="117"/>
    </location>
</feature>
<feature type="compositionally biased region" description="Polar residues" evidence="1">
    <location>
        <begin position="107"/>
        <end position="117"/>
    </location>
</feature>
<comment type="caution">
    <text evidence="2">The sequence shown here is derived from an EMBL/GenBank/DDBJ whole genome shotgun (WGS) entry which is preliminary data.</text>
</comment>
<feature type="region of interest" description="Disordered" evidence="1">
    <location>
        <begin position="316"/>
        <end position="368"/>
    </location>
</feature>
<feature type="region of interest" description="Disordered" evidence="1">
    <location>
        <begin position="393"/>
        <end position="418"/>
    </location>
</feature>
<dbReference type="EMBL" id="AUSU01002625">
    <property type="protein sequence ID" value="EPS68415.1"/>
    <property type="molecule type" value="Genomic_DNA"/>
</dbReference>
<proteinExistence type="predicted"/>
<accession>S8CNX6</accession>
<dbReference type="PANTHER" id="PTHR38371">
    <property type="entry name" value="RHO GTPASE-ACTIVATING PROTEIN"/>
    <property type="match status" value="1"/>
</dbReference>
<dbReference type="AlphaFoldDB" id="S8CNX6"/>
<protein>
    <submittedName>
        <fullName evidence="2">Uncharacterized protein</fullName>
    </submittedName>
</protein>
<dbReference type="Proteomes" id="UP000015453">
    <property type="component" value="Unassembled WGS sequence"/>
</dbReference>
<dbReference type="OrthoDB" id="1671977at2759"/>
<evidence type="ECO:0000313" key="2">
    <source>
        <dbReference type="EMBL" id="EPS68415.1"/>
    </source>
</evidence>
<feature type="compositionally biased region" description="Basic residues" evidence="1">
    <location>
        <begin position="400"/>
        <end position="418"/>
    </location>
</feature>
<feature type="compositionally biased region" description="Acidic residues" evidence="1">
    <location>
        <begin position="86"/>
        <end position="100"/>
    </location>
</feature>
<dbReference type="PANTHER" id="PTHR38371:SF1">
    <property type="entry name" value="RHO GTPASE-ACTIVATING PROTEIN"/>
    <property type="match status" value="1"/>
</dbReference>
<gene>
    <name evidence="2" type="ORF">M569_06358</name>
</gene>
<organism evidence="2 3">
    <name type="scientific">Genlisea aurea</name>
    <dbReference type="NCBI Taxonomy" id="192259"/>
    <lineage>
        <taxon>Eukaryota</taxon>
        <taxon>Viridiplantae</taxon>
        <taxon>Streptophyta</taxon>
        <taxon>Embryophyta</taxon>
        <taxon>Tracheophyta</taxon>
        <taxon>Spermatophyta</taxon>
        <taxon>Magnoliopsida</taxon>
        <taxon>eudicotyledons</taxon>
        <taxon>Gunneridae</taxon>
        <taxon>Pentapetalae</taxon>
        <taxon>asterids</taxon>
        <taxon>lamiids</taxon>
        <taxon>Lamiales</taxon>
        <taxon>Lentibulariaceae</taxon>
        <taxon>Genlisea</taxon>
    </lineage>
</organism>
<feature type="compositionally biased region" description="Polar residues" evidence="1">
    <location>
        <begin position="142"/>
        <end position="165"/>
    </location>
</feature>
<feature type="compositionally biased region" description="Polar residues" evidence="1">
    <location>
        <begin position="356"/>
        <end position="367"/>
    </location>
</feature>
<feature type="compositionally biased region" description="Polar residues" evidence="1">
    <location>
        <begin position="22"/>
        <end position="34"/>
    </location>
</feature>
<keyword evidence="3" id="KW-1185">Reference proteome</keyword>
<sequence>MGDYGFFEAPSFSLGIDLDDVTGSQPCPGPNSTPRCDGIASEEDGGGFEPYIRHSGSPQTFKRLRRGSKIRPSYESTDEGSRQPGDAEDEEIEDFSEEEDMRPGVPPTNSVCSSSKPSLRLHRAVISEFRNRWELKKGKEASSASAPTNIQRHDSNLTIPLSSASPLRKFQLIDSDSDDPSEIEGRRSSRAPYMILSPDEKQKNGDPWNELCSGKSSHIPTPVFDEVCDEYFKNAEHQSRAKVDWKDSNIGISRPMDSAPSALSYFFHKDSRIQKLVRDRLPYFFPLGAAKGNEHVQPNITGLDSRAHFEEVPSIMKKNKKRSRNKPVSQESDIWVDPKSGGTVPKNAGNRRVQAASKSTGHWYTNSDGRKVYVSSNGQELTGQIAYKQYKKENRIGFKGSKKSKASAAKRKSTPKKR</sequence>